<dbReference type="AlphaFoldDB" id="A0A8J7FY62"/>
<keyword evidence="7" id="KW-1185">Reference proteome</keyword>
<evidence type="ECO:0000256" key="2">
    <source>
        <dbReference type="ARBA" id="ARBA00022692"/>
    </source>
</evidence>
<sequence length="233" mass="24228">MLLALQTAPFLWLGVTAGCFLLAERLYARTRHFPLLHPVLVSIVLIVAILRLCGVPYQSYFSGAQLFHWLLGTATVALAVPLFDNLQRVRALLWPLLIALLIGGLAGMLSALALGKLFGLSPAVLVSFVPKSVTTPIAMALSQHAGGLPALTANVVILTGIFGAMIAVPLLSLFGVRSDIAQGFALGIAAHGVGTARAMQISPTAGAFAGLAMGLNGVLTSLTLALLLAFWPA</sequence>
<organism evidence="6 7">
    <name type="scientific">Chitinilyticum piscinae</name>
    <dbReference type="NCBI Taxonomy" id="2866724"/>
    <lineage>
        <taxon>Bacteria</taxon>
        <taxon>Pseudomonadati</taxon>
        <taxon>Pseudomonadota</taxon>
        <taxon>Betaproteobacteria</taxon>
        <taxon>Neisseriales</taxon>
        <taxon>Chitinibacteraceae</taxon>
        <taxon>Chitinilyticum</taxon>
    </lineage>
</organism>
<accession>A0A8J7FY62</accession>
<feature type="transmembrane region" description="Helical" evidence="5">
    <location>
        <begin position="206"/>
        <end position="231"/>
    </location>
</feature>
<evidence type="ECO:0000256" key="1">
    <source>
        <dbReference type="ARBA" id="ARBA00004141"/>
    </source>
</evidence>
<evidence type="ECO:0000256" key="5">
    <source>
        <dbReference type="SAM" id="Phobius"/>
    </source>
</evidence>
<keyword evidence="4 5" id="KW-0472">Membrane</keyword>
<keyword evidence="2 5" id="KW-0812">Transmembrane</keyword>
<gene>
    <name evidence="6" type="ORF">INR99_04490</name>
</gene>
<protein>
    <submittedName>
        <fullName evidence="6">LrgB family protein</fullName>
    </submittedName>
</protein>
<reference evidence="6 7" key="1">
    <citation type="submission" date="2020-10" db="EMBL/GenBank/DDBJ databases">
        <title>The genome sequence of Chitinilyticum litopenaei 4Y14.</title>
        <authorList>
            <person name="Liu Y."/>
        </authorList>
    </citation>
    <scope>NUCLEOTIDE SEQUENCE [LARGE SCALE GENOMIC DNA]</scope>
    <source>
        <strain evidence="6 7">4Y14</strain>
    </source>
</reference>
<dbReference type="PANTHER" id="PTHR30249:SF0">
    <property type="entry name" value="PLASTIDAL GLYCOLATE_GLYCERATE TRANSLOCATOR 1, CHLOROPLASTIC"/>
    <property type="match status" value="1"/>
</dbReference>
<evidence type="ECO:0000313" key="6">
    <source>
        <dbReference type="EMBL" id="MBE9608600.1"/>
    </source>
</evidence>
<keyword evidence="3 5" id="KW-1133">Transmembrane helix</keyword>
<dbReference type="GO" id="GO:0016020">
    <property type="term" value="C:membrane"/>
    <property type="evidence" value="ECO:0007669"/>
    <property type="project" value="UniProtKB-SubCell"/>
</dbReference>
<feature type="transmembrane region" description="Helical" evidence="5">
    <location>
        <begin position="153"/>
        <end position="174"/>
    </location>
</feature>
<dbReference type="EMBL" id="JADFUA010000002">
    <property type="protein sequence ID" value="MBE9608600.1"/>
    <property type="molecule type" value="Genomic_DNA"/>
</dbReference>
<name>A0A8J7FY62_9NEIS</name>
<feature type="transmembrane region" description="Helical" evidence="5">
    <location>
        <begin position="35"/>
        <end position="60"/>
    </location>
</feature>
<evidence type="ECO:0000313" key="7">
    <source>
        <dbReference type="Proteomes" id="UP000604481"/>
    </source>
</evidence>
<evidence type="ECO:0000256" key="4">
    <source>
        <dbReference type="ARBA" id="ARBA00023136"/>
    </source>
</evidence>
<comment type="subcellular location">
    <subcellularLocation>
        <location evidence="1">Membrane</location>
        <topology evidence="1">Multi-pass membrane protein</topology>
    </subcellularLocation>
</comment>
<feature type="transmembrane region" description="Helical" evidence="5">
    <location>
        <begin position="66"/>
        <end position="84"/>
    </location>
</feature>
<feature type="transmembrane region" description="Helical" evidence="5">
    <location>
        <begin position="6"/>
        <end position="23"/>
    </location>
</feature>
<dbReference type="PANTHER" id="PTHR30249">
    <property type="entry name" value="PUTATIVE SEROTONIN TRANSPORTER"/>
    <property type="match status" value="1"/>
</dbReference>
<feature type="transmembrane region" description="Helical" evidence="5">
    <location>
        <begin position="91"/>
        <end position="114"/>
    </location>
</feature>
<dbReference type="Pfam" id="PF04172">
    <property type="entry name" value="LrgB"/>
    <property type="match status" value="1"/>
</dbReference>
<proteinExistence type="predicted"/>
<comment type="caution">
    <text evidence="6">The sequence shown here is derived from an EMBL/GenBank/DDBJ whole genome shotgun (WGS) entry which is preliminary data.</text>
</comment>
<dbReference type="InterPro" id="IPR007300">
    <property type="entry name" value="CidB/LrgB"/>
</dbReference>
<evidence type="ECO:0000256" key="3">
    <source>
        <dbReference type="ARBA" id="ARBA00022989"/>
    </source>
</evidence>
<dbReference type="Proteomes" id="UP000604481">
    <property type="component" value="Unassembled WGS sequence"/>
</dbReference>